<evidence type="ECO:0008006" key="4">
    <source>
        <dbReference type="Google" id="ProtNLM"/>
    </source>
</evidence>
<comment type="caution">
    <text evidence="2">The sequence shown here is derived from an EMBL/GenBank/DDBJ whole genome shotgun (WGS) entry which is preliminary data.</text>
</comment>
<dbReference type="Proteomes" id="UP001054945">
    <property type="component" value="Unassembled WGS sequence"/>
</dbReference>
<sequence length="490" mass="55378">MQPGDAIHVHGKNNFPQQPNGISHNVQSAQSVYNNVPVEPHQKLPSNSISVEDAFQQQININGFNDETYKFQMQQKKANLPFQAPPPPQFNPNNIQWQGQNPSENSNVWRTNSGYKNTPGPSPNIPFNPNNVPKQNSKSYNNGKQNFDNRRRPIPENPLFPPRGKPIPKNSPVSKLSTPNRQQNFPNNKNNLQNDENRYNNRNPSINYPNIKIQQNFISSDGINSNGLRNVIAISDGKGSDQIIPVIKHVVIEKHVPYLLLNNDNPSNNQGFDQNSHNFNQAQQYLTNPSSSGLGNNYVNNVEASVSGNENSVQSNQWALNSANQINGSPQTYENNLNNLNQQNNNQQYIRNEDTFSNDQVYENFKSDSRNPENDNRVKFNQGTISYNTNNRHPFFDNSNLNTNQNPGTSSQSVQSFNPVNPINQEFSNDAEIKEAFKVAGIYLQNQIETPPSHTETNASPHNRYEARTLNNAPPTILKRIKILQFSQMI</sequence>
<feature type="compositionally biased region" description="Polar residues" evidence="1">
    <location>
        <begin position="14"/>
        <end position="23"/>
    </location>
</feature>
<feature type="compositionally biased region" description="Pro residues" evidence="1">
    <location>
        <begin position="155"/>
        <end position="165"/>
    </location>
</feature>
<dbReference type="AlphaFoldDB" id="A0AAV4Q3Q4"/>
<evidence type="ECO:0000313" key="3">
    <source>
        <dbReference type="Proteomes" id="UP001054945"/>
    </source>
</evidence>
<gene>
    <name evidence="2" type="primary">AVEN_252307_1</name>
    <name evidence="2" type="ORF">CEXT_572081</name>
</gene>
<feature type="compositionally biased region" description="Polar residues" evidence="1">
    <location>
        <begin position="95"/>
        <end position="116"/>
    </location>
</feature>
<feature type="region of interest" description="Disordered" evidence="1">
    <location>
        <begin position="80"/>
        <end position="204"/>
    </location>
</feature>
<dbReference type="EMBL" id="BPLR01005535">
    <property type="protein sequence ID" value="GIY03069.1"/>
    <property type="molecule type" value="Genomic_DNA"/>
</dbReference>
<evidence type="ECO:0000313" key="2">
    <source>
        <dbReference type="EMBL" id="GIY03069.1"/>
    </source>
</evidence>
<keyword evidence="3" id="KW-1185">Reference proteome</keyword>
<protein>
    <recommendedName>
        <fullName evidence="4">GATA zinc finger domain-containing protein 14-like</fullName>
    </recommendedName>
</protein>
<organism evidence="2 3">
    <name type="scientific">Caerostris extrusa</name>
    <name type="common">Bark spider</name>
    <name type="synonym">Caerostris bankana</name>
    <dbReference type="NCBI Taxonomy" id="172846"/>
    <lineage>
        <taxon>Eukaryota</taxon>
        <taxon>Metazoa</taxon>
        <taxon>Ecdysozoa</taxon>
        <taxon>Arthropoda</taxon>
        <taxon>Chelicerata</taxon>
        <taxon>Arachnida</taxon>
        <taxon>Araneae</taxon>
        <taxon>Araneomorphae</taxon>
        <taxon>Entelegynae</taxon>
        <taxon>Araneoidea</taxon>
        <taxon>Araneidae</taxon>
        <taxon>Caerostris</taxon>
    </lineage>
</organism>
<proteinExistence type="predicted"/>
<evidence type="ECO:0000256" key="1">
    <source>
        <dbReference type="SAM" id="MobiDB-lite"/>
    </source>
</evidence>
<accession>A0AAV4Q3Q4</accession>
<reference evidence="2 3" key="1">
    <citation type="submission" date="2021-06" db="EMBL/GenBank/DDBJ databases">
        <title>Caerostris extrusa draft genome.</title>
        <authorList>
            <person name="Kono N."/>
            <person name="Arakawa K."/>
        </authorList>
    </citation>
    <scope>NUCLEOTIDE SEQUENCE [LARGE SCALE GENOMIC DNA]</scope>
</reference>
<feature type="compositionally biased region" description="Polar residues" evidence="1">
    <location>
        <begin position="127"/>
        <end position="146"/>
    </location>
</feature>
<feature type="compositionally biased region" description="Low complexity" evidence="1">
    <location>
        <begin position="180"/>
        <end position="194"/>
    </location>
</feature>
<name>A0AAV4Q3Q4_CAEEX</name>
<feature type="region of interest" description="Disordered" evidence="1">
    <location>
        <begin position="1"/>
        <end position="23"/>
    </location>
</feature>